<keyword evidence="2" id="KW-0004">4Fe-4S</keyword>
<evidence type="ECO:0000256" key="1">
    <source>
        <dbReference type="ARBA" id="ARBA00001966"/>
    </source>
</evidence>
<evidence type="ECO:0000256" key="5">
    <source>
        <dbReference type="ARBA" id="ARBA00023004"/>
    </source>
</evidence>
<dbReference type="PANTHER" id="PTHR11228">
    <property type="entry name" value="RADICAL SAM DOMAIN PROTEIN"/>
    <property type="match status" value="1"/>
</dbReference>
<dbReference type="CDD" id="cd21121">
    <property type="entry name" value="SPASM_Cmo-like"/>
    <property type="match status" value="1"/>
</dbReference>
<evidence type="ECO:0000259" key="7">
    <source>
        <dbReference type="PROSITE" id="PS51918"/>
    </source>
</evidence>
<evidence type="ECO:0000256" key="2">
    <source>
        <dbReference type="ARBA" id="ARBA00022485"/>
    </source>
</evidence>
<organism evidence="8 9">
    <name type="scientific">Halodesulfovibrio marinisediminis DSM 17456</name>
    <dbReference type="NCBI Taxonomy" id="1121457"/>
    <lineage>
        <taxon>Bacteria</taxon>
        <taxon>Pseudomonadati</taxon>
        <taxon>Thermodesulfobacteriota</taxon>
        <taxon>Desulfovibrionia</taxon>
        <taxon>Desulfovibrionales</taxon>
        <taxon>Desulfovibrionaceae</taxon>
        <taxon>Halodesulfovibrio</taxon>
    </lineage>
</organism>
<accession>A0A1N6DVK5</accession>
<name>A0A1N6DVK5_9BACT</name>
<evidence type="ECO:0000313" key="8">
    <source>
        <dbReference type="EMBL" id="SIN74819.1"/>
    </source>
</evidence>
<gene>
    <name evidence="8" type="ORF">SAMN02745161_0516</name>
</gene>
<dbReference type="InterPro" id="IPR034391">
    <property type="entry name" value="AdoMet-like_SPASM_containing"/>
</dbReference>
<proteinExistence type="predicted"/>
<evidence type="ECO:0000256" key="4">
    <source>
        <dbReference type="ARBA" id="ARBA00022723"/>
    </source>
</evidence>
<dbReference type="EMBL" id="FSRG01000003">
    <property type="protein sequence ID" value="SIN74819.1"/>
    <property type="molecule type" value="Genomic_DNA"/>
</dbReference>
<dbReference type="AlphaFoldDB" id="A0A1N6DVK5"/>
<dbReference type="InterPro" id="IPR007197">
    <property type="entry name" value="rSAM"/>
</dbReference>
<keyword evidence="9" id="KW-1185">Reference proteome</keyword>
<sequence>MKNLQNSYPSKLYVETTTRCNLRCSMCVKQTKDARIPEVDMSMEVFQKLEPAFPHINTLLLNGIGEPLLARNLVAMIEHARKLMAPDAIISFQTNGMLLTFELAKKLVAAGLDRICISIDMVDENEILHGGEDIGRIKYAFEYLRRASEVIGRKLSIGVEFVLMRNNAASLPYSLQWAAEQGAEFALVTHMLPYSDAMANQELFNPNTERSLTEFERWQDEAKERGFNLEKYFDVLWKVKKTEDEMEFINFVNERMKAALSDGIPMHLAYLIQWTTEEKRVEQTWLASIFEKAQEIAGKYQLDLTLPPITASYERKCDFVEQGVAHITPTGDVHPCYFLWHEYSCFMDGDSKKVTPQSFGNINDSSIIEIWNSEEYQNFRTQVLKYEYPYCTNCSVVPCVDVTGHNDPFEMDCYGTTVPCGHCLWGMGGVRCLL</sequence>
<dbReference type="Proteomes" id="UP000184694">
    <property type="component" value="Unassembled WGS sequence"/>
</dbReference>
<dbReference type="CDD" id="cd01335">
    <property type="entry name" value="Radical_SAM"/>
    <property type="match status" value="1"/>
</dbReference>
<dbReference type="SFLD" id="SFLDG01067">
    <property type="entry name" value="SPASM/twitch_domain_containing"/>
    <property type="match status" value="1"/>
</dbReference>
<dbReference type="PROSITE" id="PS51918">
    <property type="entry name" value="RADICAL_SAM"/>
    <property type="match status" value="1"/>
</dbReference>
<dbReference type="InterPro" id="IPR023885">
    <property type="entry name" value="4Fe4S-binding_SPASM_dom"/>
</dbReference>
<dbReference type="STRING" id="1121457.SAMN02745161_0516"/>
<dbReference type="SFLD" id="SFLDS00029">
    <property type="entry name" value="Radical_SAM"/>
    <property type="match status" value="1"/>
</dbReference>
<dbReference type="Gene3D" id="3.20.20.70">
    <property type="entry name" value="Aldolase class I"/>
    <property type="match status" value="1"/>
</dbReference>
<dbReference type="InterPro" id="IPR058240">
    <property type="entry name" value="rSAM_sf"/>
</dbReference>
<comment type="cofactor">
    <cofactor evidence="1">
        <name>[4Fe-4S] cluster</name>
        <dbReference type="ChEBI" id="CHEBI:49883"/>
    </cofactor>
</comment>
<evidence type="ECO:0000256" key="6">
    <source>
        <dbReference type="ARBA" id="ARBA00023014"/>
    </source>
</evidence>
<protein>
    <submittedName>
        <fullName evidence="8">Putative metalloenzyme radical SAM/SPASM domain maturase</fullName>
    </submittedName>
</protein>
<dbReference type="InterPro" id="IPR050377">
    <property type="entry name" value="Radical_SAM_PqqE_MftC-like"/>
</dbReference>
<dbReference type="GO" id="GO:0051536">
    <property type="term" value="F:iron-sulfur cluster binding"/>
    <property type="evidence" value="ECO:0007669"/>
    <property type="project" value="UniProtKB-KW"/>
</dbReference>
<reference evidence="9" key="1">
    <citation type="submission" date="2016-11" db="EMBL/GenBank/DDBJ databases">
        <authorList>
            <person name="Varghese N."/>
            <person name="Submissions S."/>
        </authorList>
    </citation>
    <scope>NUCLEOTIDE SEQUENCE [LARGE SCALE GENOMIC DNA]</scope>
    <source>
        <strain evidence="9">DSM 17456</strain>
    </source>
</reference>
<dbReference type="SFLD" id="SFLDG01387">
    <property type="entry name" value="BtrN-like_SPASM_domain_contain"/>
    <property type="match status" value="1"/>
</dbReference>
<evidence type="ECO:0000313" key="9">
    <source>
        <dbReference type="Proteomes" id="UP000184694"/>
    </source>
</evidence>
<keyword evidence="4" id="KW-0479">Metal-binding</keyword>
<dbReference type="InterPro" id="IPR013785">
    <property type="entry name" value="Aldolase_TIM"/>
</dbReference>
<keyword evidence="5" id="KW-0408">Iron</keyword>
<dbReference type="GO" id="GO:0046872">
    <property type="term" value="F:metal ion binding"/>
    <property type="evidence" value="ECO:0007669"/>
    <property type="project" value="UniProtKB-KW"/>
</dbReference>
<dbReference type="GO" id="GO:0003824">
    <property type="term" value="F:catalytic activity"/>
    <property type="evidence" value="ECO:0007669"/>
    <property type="project" value="InterPro"/>
</dbReference>
<dbReference type="SUPFAM" id="SSF102114">
    <property type="entry name" value="Radical SAM enzymes"/>
    <property type="match status" value="1"/>
</dbReference>
<feature type="domain" description="Radical SAM core" evidence="7">
    <location>
        <begin position="6"/>
        <end position="228"/>
    </location>
</feature>
<keyword evidence="3" id="KW-0949">S-adenosyl-L-methionine</keyword>
<keyword evidence="6" id="KW-0411">Iron-sulfur</keyword>
<dbReference type="PANTHER" id="PTHR11228:SF7">
    <property type="entry name" value="PQQA PEPTIDE CYCLASE"/>
    <property type="match status" value="1"/>
</dbReference>
<dbReference type="Pfam" id="PF13186">
    <property type="entry name" value="SPASM"/>
    <property type="match status" value="1"/>
</dbReference>
<dbReference type="NCBIfam" id="TIGR04311">
    <property type="entry name" value="rSAM_Geo_metal"/>
    <property type="match status" value="1"/>
</dbReference>
<dbReference type="InterPro" id="IPR027586">
    <property type="entry name" value="rSAM_metal_mat"/>
</dbReference>
<dbReference type="RefSeq" id="WP_175565973.1">
    <property type="nucleotide sequence ID" value="NZ_FSRG01000003.1"/>
</dbReference>
<evidence type="ECO:0000256" key="3">
    <source>
        <dbReference type="ARBA" id="ARBA00022691"/>
    </source>
</evidence>
<dbReference type="Pfam" id="PF04055">
    <property type="entry name" value="Radical_SAM"/>
    <property type="match status" value="1"/>
</dbReference>